<dbReference type="PANTHER" id="PTHR42770">
    <property type="entry name" value="AMINO ACID TRANSPORTER-RELATED"/>
    <property type="match status" value="1"/>
</dbReference>
<feature type="transmembrane region" description="Helical" evidence="6">
    <location>
        <begin position="201"/>
        <end position="224"/>
    </location>
</feature>
<dbReference type="AlphaFoldDB" id="A0A1B8RL33"/>
<dbReference type="eggNOG" id="COG0531">
    <property type="taxonomic scope" value="Bacteria"/>
</dbReference>
<feature type="transmembrane region" description="Helical" evidence="6">
    <location>
        <begin position="36"/>
        <end position="54"/>
    </location>
</feature>
<evidence type="ECO:0000256" key="5">
    <source>
        <dbReference type="ARBA" id="ARBA00023136"/>
    </source>
</evidence>
<keyword evidence="2" id="KW-1003">Cell membrane</keyword>
<keyword evidence="5 6" id="KW-0472">Membrane</keyword>
<keyword evidence="4 6" id="KW-1133">Transmembrane helix</keyword>
<comment type="subcellular location">
    <subcellularLocation>
        <location evidence="1">Cell membrane</location>
        <topology evidence="1">Multi-pass membrane protein</topology>
    </subcellularLocation>
</comment>
<feature type="transmembrane region" description="Helical" evidence="6">
    <location>
        <begin position="332"/>
        <end position="350"/>
    </location>
</feature>
<dbReference type="GO" id="GO:0022857">
    <property type="term" value="F:transmembrane transporter activity"/>
    <property type="evidence" value="ECO:0007669"/>
    <property type="project" value="InterPro"/>
</dbReference>
<dbReference type="OrthoDB" id="178667at2"/>
<dbReference type="Gene3D" id="1.20.1740.10">
    <property type="entry name" value="Amino acid/polyamine transporter I"/>
    <property type="match status" value="1"/>
</dbReference>
<feature type="transmembrane region" description="Helical" evidence="6">
    <location>
        <begin position="388"/>
        <end position="408"/>
    </location>
</feature>
<dbReference type="InterPro" id="IPR050367">
    <property type="entry name" value="APC_superfamily"/>
</dbReference>
<evidence type="ECO:0000256" key="3">
    <source>
        <dbReference type="ARBA" id="ARBA00022692"/>
    </source>
</evidence>
<feature type="transmembrane region" description="Helical" evidence="6">
    <location>
        <begin position="356"/>
        <end position="376"/>
    </location>
</feature>
<dbReference type="GO" id="GO:0005886">
    <property type="term" value="C:plasma membrane"/>
    <property type="evidence" value="ECO:0007669"/>
    <property type="project" value="UniProtKB-SubCell"/>
</dbReference>
<evidence type="ECO:0000256" key="4">
    <source>
        <dbReference type="ARBA" id="ARBA00022989"/>
    </source>
</evidence>
<accession>A0A1B8RL33</accession>
<dbReference type="PANTHER" id="PTHR42770:SF7">
    <property type="entry name" value="MEMBRANE PROTEIN"/>
    <property type="match status" value="1"/>
</dbReference>
<gene>
    <name evidence="7" type="ORF">CP373A1_15605</name>
</gene>
<evidence type="ECO:0000256" key="2">
    <source>
        <dbReference type="ARBA" id="ARBA00022475"/>
    </source>
</evidence>
<dbReference type="Pfam" id="PF13520">
    <property type="entry name" value="AA_permease_2"/>
    <property type="match status" value="1"/>
</dbReference>
<evidence type="ECO:0000256" key="6">
    <source>
        <dbReference type="SAM" id="Phobius"/>
    </source>
</evidence>
<evidence type="ECO:0000256" key="1">
    <source>
        <dbReference type="ARBA" id="ARBA00004651"/>
    </source>
</evidence>
<protein>
    <submittedName>
        <fullName evidence="7">Amino acid ABC transporter permease</fullName>
    </submittedName>
</protein>
<keyword evidence="3 6" id="KW-0812">Transmembrane</keyword>
<sequence length="441" mass="47845">MKKSLGKFDIFAIVLGAIIGWGSFMLPGTKFLKEAGVINTALGLILGAICIILIEKNYAVMINSQDEEGGEFSYTYNNMGKKHGFIVGWFLILAYLSMIPLNATAFPLVVKKLIGPVFEVGYLYTIAGYDVYLGEIILSTFIICLFAYVNIKGISGTSKIQNIIILALISSVSIVFIGMVFEGDKTAFMNNYISNYKFDLGGIAKVFSITPFAFIGFDAIPQLSKEFKFSKKKASFVAIVSLLIGTLIYNLLNIITALAFSPSEAVALDWAAGSAVIQVLGKWAFLLLIIALCAAVWSGINGFMICSSKLLGSIAKYGLVPSSIGNVNNRGVFNNSIIFVSIISLIAPWFGREVIIWIVDMSSLGAAIAYFYVSYISIKKVKTKGSKLIGCIGVLISILFMILLLVPISPAALGIEPIVALIMWSCLGIIFYRVKIGKKNI</sequence>
<feature type="transmembrane region" description="Helical" evidence="6">
    <location>
        <begin position="7"/>
        <end position="24"/>
    </location>
</feature>
<proteinExistence type="predicted"/>
<dbReference type="InterPro" id="IPR002293">
    <property type="entry name" value="AA/rel_permease1"/>
</dbReference>
<feature type="transmembrane region" description="Helical" evidence="6">
    <location>
        <begin position="414"/>
        <end position="434"/>
    </location>
</feature>
<feature type="transmembrane region" description="Helical" evidence="6">
    <location>
        <begin position="86"/>
        <end position="109"/>
    </location>
</feature>
<dbReference type="EMBL" id="MAPZ01000031">
    <property type="protein sequence ID" value="OBY09525.1"/>
    <property type="molecule type" value="Genomic_DNA"/>
</dbReference>
<dbReference type="Proteomes" id="UP000092714">
    <property type="component" value="Unassembled WGS sequence"/>
</dbReference>
<feature type="transmembrane region" description="Helical" evidence="6">
    <location>
        <begin position="280"/>
        <end position="300"/>
    </location>
</feature>
<evidence type="ECO:0000313" key="8">
    <source>
        <dbReference type="Proteomes" id="UP000092714"/>
    </source>
</evidence>
<evidence type="ECO:0000313" key="7">
    <source>
        <dbReference type="EMBL" id="OBY09525.1"/>
    </source>
</evidence>
<dbReference type="PIRSF" id="PIRSF006060">
    <property type="entry name" value="AA_transporter"/>
    <property type="match status" value="1"/>
</dbReference>
<feature type="transmembrane region" description="Helical" evidence="6">
    <location>
        <begin position="129"/>
        <end position="151"/>
    </location>
</feature>
<organism evidence="7 8">
    <name type="scientific">Clostridium paraputrificum</name>
    <dbReference type="NCBI Taxonomy" id="29363"/>
    <lineage>
        <taxon>Bacteria</taxon>
        <taxon>Bacillati</taxon>
        <taxon>Bacillota</taxon>
        <taxon>Clostridia</taxon>
        <taxon>Eubacteriales</taxon>
        <taxon>Clostridiaceae</taxon>
        <taxon>Clostridium</taxon>
    </lineage>
</organism>
<keyword evidence="8" id="KW-1185">Reference proteome</keyword>
<name>A0A1B8RL33_9CLOT</name>
<feature type="transmembrane region" description="Helical" evidence="6">
    <location>
        <begin position="163"/>
        <end position="181"/>
    </location>
</feature>
<reference evidence="7 8" key="1">
    <citation type="submission" date="2016-06" db="EMBL/GenBank/DDBJ databases">
        <authorList>
            <person name="Kjaerup R.B."/>
            <person name="Dalgaard T.S."/>
            <person name="Juul-Madsen H.R."/>
        </authorList>
    </citation>
    <scope>NUCLEOTIDE SEQUENCE [LARGE SCALE GENOMIC DNA]</scope>
    <source>
        <strain evidence="7 8">373-A1</strain>
    </source>
</reference>
<comment type="caution">
    <text evidence="7">The sequence shown here is derived from an EMBL/GenBank/DDBJ whole genome shotgun (WGS) entry which is preliminary data.</text>
</comment>
<feature type="transmembrane region" description="Helical" evidence="6">
    <location>
        <begin position="236"/>
        <end position="260"/>
    </location>
</feature>
<dbReference type="RefSeq" id="WP_065254806.1">
    <property type="nucleotide sequence ID" value="NZ_CABHIH010000001.1"/>
</dbReference>